<gene>
    <name evidence="2" type="ORF">CCMP2556_LOCUS3536</name>
</gene>
<organism evidence="2 3">
    <name type="scientific">Durusdinium trenchii</name>
    <dbReference type="NCBI Taxonomy" id="1381693"/>
    <lineage>
        <taxon>Eukaryota</taxon>
        <taxon>Sar</taxon>
        <taxon>Alveolata</taxon>
        <taxon>Dinophyceae</taxon>
        <taxon>Suessiales</taxon>
        <taxon>Symbiodiniaceae</taxon>
        <taxon>Durusdinium</taxon>
    </lineage>
</organism>
<dbReference type="Pfam" id="PF25273">
    <property type="entry name" value="DUF7869"/>
    <property type="match status" value="1"/>
</dbReference>
<dbReference type="EMBL" id="CAXAMN010001404">
    <property type="protein sequence ID" value="CAK8994160.1"/>
    <property type="molecule type" value="Genomic_DNA"/>
</dbReference>
<dbReference type="Proteomes" id="UP001642484">
    <property type="component" value="Unassembled WGS sequence"/>
</dbReference>
<dbReference type="PANTHER" id="PTHR33153">
    <property type="entry name" value="MYND-TYPE DOMAIN-CONTAINING PROTEIN"/>
    <property type="match status" value="1"/>
</dbReference>
<sequence length="539" mass="61989">MYETWRQFRELGGKGGFKLFWSTWRDDWPMLKFRRVRSHAVCSTCVKHKLLIRSLSGDLNQRLKQRHLFDLHLKNQYRDRQRYWSLRTASRTLTSSIICLTIDAMDQSKYAWPRSYLLDAKEFESFVRPRSHVYGTLVHGFFSMLTVSHADTCRGSSFTADLLAHIFTVLSKHVDLREKEVHILLDNAAGSNKNNTIFALCGLMVILGAVKSIRVLFLRVGHTHEDLDQLFGQASTFLRHHLRFAETIDNISDCLQKFLQRVDRPHEPLKIVRRLDTVRDWKTHLQLLNRHLRGIGGPRAPKVFEFVQLKGLLPSHPLKSKGLPEDVVLRCRPFLCEDRYTSELVYLQKEHVNRLPSPLPESVCPRLPKSANYVKMIMKHAELLGQRPFNMTRASQALKDWVKEVNPPSELLDVSYCQRPGSHSYSQPPTTCSNVAPQDFEVRTADVTVGNAPGARPKRPRASEEAKFVYSTAAELVRDDQQNWDDALKLARSLWARLPKSTKSKGRKTPKEKIAYDLDLDDEHSDVEPAALDIPVPDI</sequence>
<name>A0ABP0HZ61_9DINO</name>
<proteinExistence type="predicted"/>
<protein>
    <recommendedName>
        <fullName evidence="1">DUF7869 domain-containing protein</fullName>
    </recommendedName>
</protein>
<comment type="caution">
    <text evidence="2">The sequence shown here is derived from an EMBL/GenBank/DDBJ whole genome shotgun (WGS) entry which is preliminary data.</text>
</comment>
<evidence type="ECO:0000313" key="2">
    <source>
        <dbReference type="EMBL" id="CAK8994160.1"/>
    </source>
</evidence>
<reference evidence="2 3" key="1">
    <citation type="submission" date="2024-02" db="EMBL/GenBank/DDBJ databases">
        <authorList>
            <person name="Chen Y."/>
            <person name="Shah S."/>
            <person name="Dougan E. K."/>
            <person name="Thang M."/>
            <person name="Chan C."/>
        </authorList>
    </citation>
    <scope>NUCLEOTIDE SEQUENCE [LARGE SCALE GENOMIC DNA]</scope>
</reference>
<evidence type="ECO:0000313" key="3">
    <source>
        <dbReference type="Proteomes" id="UP001642484"/>
    </source>
</evidence>
<accession>A0ABP0HZ61</accession>
<evidence type="ECO:0000259" key="1">
    <source>
        <dbReference type="Pfam" id="PF25273"/>
    </source>
</evidence>
<dbReference type="InterPro" id="IPR057191">
    <property type="entry name" value="DUF7869"/>
</dbReference>
<keyword evidence="3" id="KW-1185">Reference proteome</keyword>
<dbReference type="PANTHER" id="PTHR33153:SF3">
    <property type="entry name" value="TRAFFICKING PROTEIN PARTICLE COMPLEX SUBUNIT 11 DOMAIN-CONTAINING PROTEIN"/>
    <property type="match status" value="1"/>
</dbReference>
<feature type="domain" description="DUF7869" evidence="1">
    <location>
        <begin position="130"/>
        <end position="307"/>
    </location>
</feature>